<evidence type="ECO:0000313" key="1">
    <source>
        <dbReference type="EMBL" id="MBX48860.1"/>
    </source>
</evidence>
<dbReference type="EMBL" id="GGEC01068376">
    <property type="protein sequence ID" value="MBX48860.1"/>
    <property type="molecule type" value="Transcribed_RNA"/>
</dbReference>
<organism evidence="1">
    <name type="scientific">Rhizophora mucronata</name>
    <name type="common">Asiatic mangrove</name>
    <dbReference type="NCBI Taxonomy" id="61149"/>
    <lineage>
        <taxon>Eukaryota</taxon>
        <taxon>Viridiplantae</taxon>
        <taxon>Streptophyta</taxon>
        <taxon>Embryophyta</taxon>
        <taxon>Tracheophyta</taxon>
        <taxon>Spermatophyta</taxon>
        <taxon>Magnoliopsida</taxon>
        <taxon>eudicotyledons</taxon>
        <taxon>Gunneridae</taxon>
        <taxon>Pentapetalae</taxon>
        <taxon>rosids</taxon>
        <taxon>fabids</taxon>
        <taxon>Malpighiales</taxon>
        <taxon>Rhizophoraceae</taxon>
        <taxon>Rhizophora</taxon>
    </lineage>
</organism>
<proteinExistence type="predicted"/>
<dbReference type="AlphaFoldDB" id="A0A2P2P2B7"/>
<reference evidence="1" key="1">
    <citation type="submission" date="2018-02" db="EMBL/GenBank/DDBJ databases">
        <title>Rhizophora mucronata_Transcriptome.</title>
        <authorList>
            <person name="Meera S.P."/>
            <person name="Sreeshan A."/>
            <person name="Augustine A."/>
        </authorList>
    </citation>
    <scope>NUCLEOTIDE SEQUENCE</scope>
    <source>
        <tissue evidence="1">Leaf</tissue>
    </source>
</reference>
<protein>
    <submittedName>
        <fullName evidence="1">Uncharacterized protein</fullName>
    </submittedName>
</protein>
<accession>A0A2P2P2B7</accession>
<sequence>MTFLLVNRTNKSKNYSWLFKQMRMLRHLSWHEGRKKECMETEILTPDVIHQERT</sequence>
<name>A0A2P2P2B7_RHIMU</name>